<feature type="transmembrane region" description="Helical" evidence="8">
    <location>
        <begin position="381"/>
        <end position="404"/>
    </location>
</feature>
<feature type="region of interest" description="Disordered" evidence="7">
    <location>
        <begin position="208"/>
        <end position="227"/>
    </location>
</feature>
<keyword evidence="6 8" id="KW-0472">Membrane</keyword>
<feature type="compositionally biased region" description="Low complexity" evidence="7">
    <location>
        <begin position="210"/>
        <end position="225"/>
    </location>
</feature>
<evidence type="ECO:0000256" key="2">
    <source>
        <dbReference type="ARBA" id="ARBA00022448"/>
    </source>
</evidence>
<feature type="domain" description="DOMON" evidence="10">
    <location>
        <begin position="65"/>
        <end position="147"/>
    </location>
</feature>
<accession>A0A1R3RAI4</accession>
<evidence type="ECO:0000259" key="10">
    <source>
        <dbReference type="SMART" id="SM00664"/>
    </source>
</evidence>
<feature type="chain" id="PRO_5012277676" evidence="9">
    <location>
        <begin position="20"/>
        <end position="451"/>
    </location>
</feature>
<feature type="compositionally biased region" description="Basic and acidic residues" evidence="7">
    <location>
        <begin position="414"/>
        <end position="451"/>
    </location>
</feature>
<dbReference type="SMART" id="SM00664">
    <property type="entry name" value="DoH"/>
    <property type="match status" value="1"/>
</dbReference>
<feature type="transmembrane region" description="Helical" evidence="8">
    <location>
        <begin position="241"/>
        <end position="265"/>
    </location>
</feature>
<evidence type="ECO:0000256" key="8">
    <source>
        <dbReference type="SAM" id="Phobius"/>
    </source>
</evidence>
<evidence type="ECO:0000256" key="3">
    <source>
        <dbReference type="ARBA" id="ARBA00022692"/>
    </source>
</evidence>
<dbReference type="EMBL" id="KV907511">
    <property type="protein sequence ID" value="OOF91473.1"/>
    <property type="molecule type" value="Genomic_DNA"/>
</dbReference>
<dbReference type="AlphaFoldDB" id="A0A1R3RAI4"/>
<dbReference type="InterPro" id="IPR005018">
    <property type="entry name" value="DOMON_domain"/>
</dbReference>
<evidence type="ECO:0000313" key="12">
    <source>
        <dbReference type="EMBL" id="OOF91473.1"/>
    </source>
</evidence>
<keyword evidence="5 8" id="KW-1133">Transmembrane helix</keyword>
<dbReference type="InterPro" id="IPR015920">
    <property type="entry name" value="Cellobiose_DH-like_cyt"/>
</dbReference>
<dbReference type="GO" id="GO:0016020">
    <property type="term" value="C:membrane"/>
    <property type="evidence" value="ECO:0007669"/>
    <property type="project" value="UniProtKB-SubCell"/>
</dbReference>
<evidence type="ECO:0000259" key="11">
    <source>
        <dbReference type="SMART" id="SM00665"/>
    </source>
</evidence>
<evidence type="ECO:0000256" key="9">
    <source>
        <dbReference type="SAM" id="SignalP"/>
    </source>
</evidence>
<dbReference type="OrthoDB" id="19261at2759"/>
<sequence>MKWLTFLLVTLSSLGIGNGDIISFSPPTNPSNTSITYSLTIPNSTTLSTPGPIYIQITAPTTIQWIGLGQGSQMTNSNMFILYTSSSSKIHPRTGITTTNSTTFTNDNKTITTMTANLRCDNCLTWQNGAGTMNPLDPNFPFIWAYKVGVPINSAALDADLSIHDYMGQVRVDLTQATLPERFYSSNSTSTTLNPFLNYNPVTDSTILGTTPPSTSTSNPNPNSNGSIMATHIPKNMTQILIAHATLMALAFAIFFPLGALIMPIPISIKKFPLHTTIQLLTLTLTLAGLGTGIYLARTAHQLTNPHPIIGIVVVGILVLVQPVLGMLQHRRFKESGRPGGRIGVVHRWVGRGGILLGMVNGGLGFRLAGVGGRFAPVGAVVGYAVVVGVVGMVYLGVLGWGVVKGRKTGGSDVHSEGGGEVEREGRGEGDGEGEGQRLDGEKGGVVMEER</sequence>
<comment type="subcellular location">
    <subcellularLocation>
        <location evidence="1">Membrane</location>
    </subcellularLocation>
</comment>
<dbReference type="PANTHER" id="PTHR47797:SF1">
    <property type="entry name" value="CYTOCHROME B561 DOMAIN-CONTAINING PROTEIN-RELATED"/>
    <property type="match status" value="1"/>
</dbReference>
<keyword evidence="13" id="KW-1185">Reference proteome</keyword>
<evidence type="ECO:0000256" key="7">
    <source>
        <dbReference type="SAM" id="MobiDB-lite"/>
    </source>
</evidence>
<feature type="signal peptide" evidence="9">
    <location>
        <begin position="1"/>
        <end position="19"/>
    </location>
</feature>
<evidence type="ECO:0000256" key="4">
    <source>
        <dbReference type="ARBA" id="ARBA00022982"/>
    </source>
</evidence>
<feature type="transmembrane region" description="Helical" evidence="8">
    <location>
        <begin position="309"/>
        <end position="328"/>
    </location>
</feature>
<dbReference type="Gene3D" id="2.60.40.1210">
    <property type="entry name" value="Cellobiose dehydrogenase, cytochrome domain"/>
    <property type="match status" value="1"/>
</dbReference>
<proteinExistence type="predicted"/>
<dbReference type="Pfam" id="PF16010">
    <property type="entry name" value="CDH-cyt"/>
    <property type="match status" value="1"/>
</dbReference>
<evidence type="ECO:0000313" key="13">
    <source>
        <dbReference type="Proteomes" id="UP000188318"/>
    </source>
</evidence>
<dbReference type="STRING" id="602072.A0A1R3RAI4"/>
<dbReference type="Gene3D" id="1.20.120.1770">
    <property type="match status" value="1"/>
</dbReference>
<keyword evidence="3 8" id="KW-0812">Transmembrane</keyword>
<dbReference type="CDD" id="cd09630">
    <property type="entry name" value="CDH_like_cytochrome"/>
    <property type="match status" value="1"/>
</dbReference>
<dbReference type="InterPro" id="IPR006593">
    <property type="entry name" value="Cyt_b561/ferric_Rdtase_TM"/>
</dbReference>
<reference evidence="13" key="1">
    <citation type="journal article" date="2017" name="Genome Biol.">
        <title>Comparative genomics reveals high biological diversity and specific adaptations in the industrially and medically important fungal genus Aspergillus.</title>
        <authorList>
            <person name="de Vries R.P."/>
            <person name="Riley R."/>
            <person name="Wiebenga A."/>
            <person name="Aguilar-Osorio G."/>
            <person name="Amillis S."/>
            <person name="Uchima C.A."/>
            <person name="Anderluh G."/>
            <person name="Asadollahi M."/>
            <person name="Askin M."/>
            <person name="Barry K."/>
            <person name="Battaglia E."/>
            <person name="Bayram O."/>
            <person name="Benocci T."/>
            <person name="Braus-Stromeyer S.A."/>
            <person name="Caldana C."/>
            <person name="Canovas D."/>
            <person name="Cerqueira G.C."/>
            <person name="Chen F."/>
            <person name="Chen W."/>
            <person name="Choi C."/>
            <person name="Clum A."/>
            <person name="Dos Santos R.A."/>
            <person name="Damasio A.R."/>
            <person name="Diallinas G."/>
            <person name="Emri T."/>
            <person name="Fekete E."/>
            <person name="Flipphi M."/>
            <person name="Freyberg S."/>
            <person name="Gallo A."/>
            <person name="Gournas C."/>
            <person name="Habgood R."/>
            <person name="Hainaut M."/>
            <person name="Harispe M.L."/>
            <person name="Henrissat B."/>
            <person name="Hilden K.S."/>
            <person name="Hope R."/>
            <person name="Hossain A."/>
            <person name="Karabika E."/>
            <person name="Karaffa L."/>
            <person name="Karanyi Z."/>
            <person name="Krasevec N."/>
            <person name="Kuo A."/>
            <person name="Kusch H."/>
            <person name="LaButti K."/>
            <person name="Lagendijk E.L."/>
            <person name="Lapidus A."/>
            <person name="Levasseur A."/>
            <person name="Lindquist E."/>
            <person name="Lipzen A."/>
            <person name="Logrieco A.F."/>
            <person name="MacCabe A."/>
            <person name="Maekelae M.R."/>
            <person name="Malavazi I."/>
            <person name="Melin P."/>
            <person name="Meyer V."/>
            <person name="Mielnichuk N."/>
            <person name="Miskei M."/>
            <person name="Molnar A.P."/>
            <person name="Mule G."/>
            <person name="Ngan C.Y."/>
            <person name="Orejas M."/>
            <person name="Orosz E."/>
            <person name="Ouedraogo J.P."/>
            <person name="Overkamp K.M."/>
            <person name="Park H.-S."/>
            <person name="Perrone G."/>
            <person name="Piumi F."/>
            <person name="Punt P.J."/>
            <person name="Ram A.F."/>
            <person name="Ramon A."/>
            <person name="Rauscher S."/>
            <person name="Record E."/>
            <person name="Riano-Pachon D.M."/>
            <person name="Robert V."/>
            <person name="Roehrig J."/>
            <person name="Ruller R."/>
            <person name="Salamov A."/>
            <person name="Salih N.S."/>
            <person name="Samson R.A."/>
            <person name="Sandor E."/>
            <person name="Sanguinetti M."/>
            <person name="Schuetze T."/>
            <person name="Sepcic K."/>
            <person name="Shelest E."/>
            <person name="Sherlock G."/>
            <person name="Sophianopoulou V."/>
            <person name="Squina F.M."/>
            <person name="Sun H."/>
            <person name="Susca A."/>
            <person name="Todd R.B."/>
            <person name="Tsang A."/>
            <person name="Unkles S.E."/>
            <person name="van de Wiele N."/>
            <person name="van Rossen-Uffink D."/>
            <person name="Oliveira J.V."/>
            <person name="Vesth T.C."/>
            <person name="Visser J."/>
            <person name="Yu J.-H."/>
            <person name="Zhou M."/>
            <person name="Andersen M.R."/>
            <person name="Archer D.B."/>
            <person name="Baker S.E."/>
            <person name="Benoit I."/>
            <person name="Brakhage A.A."/>
            <person name="Braus G.H."/>
            <person name="Fischer R."/>
            <person name="Frisvad J.C."/>
            <person name="Goldman G.H."/>
            <person name="Houbraken J."/>
            <person name="Oakley B."/>
            <person name="Pocsi I."/>
            <person name="Scazzocchio C."/>
            <person name="Seiboth B."/>
            <person name="vanKuyk P.A."/>
            <person name="Wortman J."/>
            <person name="Dyer P.S."/>
            <person name="Grigoriev I.V."/>
        </authorList>
    </citation>
    <scope>NUCLEOTIDE SEQUENCE [LARGE SCALE GENOMIC DNA]</scope>
    <source>
        <strain evidence="13">ITEM 5010</strain>
    </source>
</reference>
<dbReference type="OMA" id="KSPWIWA"/>
<dbReference type="VEuPathDB" id="FungiDB:ASPCADRAFT_518676"/>
<dbReference type="PANTHER" id="PTHR47797">
    <property type="entry name" value="DEHYDROGENASE, PUTATIVE (AFU_ORTHOLOGUE AFUA_8G05805)-RELATED"/>
    <property type="match status" value="1"/>
</dbReference>
<feature type="domain" description="Cytochrome b561" evidence="11">
    <location>
        <begin position="243"/>
        <end position="366"/>
    </location>
</feature>
<feature type="transmembrane region" description="Helical" evidence="8">
    <location>
        <begin position="349"/>
        <end position="369"/>
    </location>
</feature>
<dbReference type="Proteomes" id="UP000188318">
    <property type="component" value="Unassembled WGS sequence"/>
</dbReference>
<keyword evidence="4" id="KW-0249">Electron transport</keyword>
<evidence type="ECO:0000256" key="1">
    <source>
        <dbReference type="ARBA" id="ARBA00004370"/>
    </source>
</evidence>
<protein>
    <submittedName>
        <fullName evidence="12">Iron reductase domain protein</fullName>
    </submittedName>
</protein>
<evidence type="ECO:0000256" key="5">
    <source>
        <dbReference type="ARBA" id="ARBA00022989"/>
    </source>
</evidence>
<dbReference type="SMART" id="SM00665">
    <property type="entry name" value="B561"/>
    <property type="match status" value="1"/>
</dbReference>
<keyword evidence="2" id="KW-0813">Transport</keyword>
<feature type="transmembrane region" description="Helical" evidence="8">
    <location>
        <begin position="277"/>
        <end position="297"/>
    </location>
</feature>
<keyword evidence="9" id="KW-0732">Signal</keyword>
<name>A0A1R3RAI4_ASPC5</name>
<dbReference type="SUPFAM" id="SSF49344">
    <property type="entry name" value="CBD9-like"/>
    <property type="match status" value="1"/>
</dbReference>
<feature type="region of interest" description="Disordered" evidence="7">
    <location>
        <begin position="409"/>
        <end position="451"/>
    </location>
</feature>
<evidence type="ECO:0000256" key="6">
    <source>
        <dbReference type="ARBA" id="ARBA00023136"/>
    </source>
</evidence>
<organism evidence="12 13">
    <name type="scientific">Aspergillus carbonarius (strain ITEM 5010)</name>
    <dbReference type="NCBI Taxonomy" id="602072"/>
    <lineage>
        <taxon>Eukaryota</taxon>
        <taxon>Fungi</taxon>
        <taxon>Dikarya</taxon>
        <taxon>Ascomycota</taxon>
        <taxon>Pezizomycotina</taxon>
        <taxon>Eurotiomycetes</taxon>
        <taxon>Eurotiomycetidae</taxon>
        <taxon>Eurotiales</taxon>
        <taxon>Aspergillaceae</taxon>
        <taxon>Aspergillus</taxon>
        <taxon>Aspergillus subgen. Circumdati</taxon>
    </lineage>
</organism>
<gene>
    <name evidence="12" type="ORF">ASPCADRAFT_518676</name>
</gene>